<feature type="transmembrane region" description="Helical" evidence="3">
    <location>
        <begin position="20"/>
        <end position="37"/>
    </location>
</feature>
<comment type="caution">
    <text evidence="4">The sequence shown here is derived from an EMBL/GenBank/DDBJ whole genome shotgun (WGS) entry which is preliminary data.</text>
</comment>
<dbReference type="EMBL" id="JAAAIM010000969">
    <property type="protein sequence ID" value="KAG0283007.1"/>
    <property type="molecule type" value="Genomic_DNA"/>
</dbReference>
<accession>A0ABQ7JQ10</accession>
<evidence type="ECO:0000313" key="4">
    <source>
        <dbReference type="EMBL" id="KAG0283007.1"/>
    </source>
</evidence>
<keyword evidence="3" id="KW-0812">Transmembrane</keyword>
<feature type="coiled-coil region" evidence="1">
    <location>
        <begin position="264"/>
        <end position="291"/>
    </location>
</feature>
<evidence type="ECO:0000256" key="1">
    <source>
        <dbReference type="SAM" id="Coils"/>
    </source>
</evidence>
<evidence type="ECO:0000313" key="5">
    <source>
        <dbReference type="Proteomes" id="UP001194696"/>
    </source>
</evidence>
<evidence type="ECO:0000256" key="2">
    <source>
        <dbReference type="SAM" id="MobiDB-lite"/>
    </source>
</evidence>
<gene>
    <name evidence="4" type="ORF">BGZ96_012621</name>
</gene>
<proteinExistence type="predicted"/>
<keyword evidence="5" id="KW-1185">Reference proteome</keyword>
<protein>
    <submittedName>
        <fullName evidence="4">Uncharacterized protein</fullName>
    </submittedName>
</protein>
<keyword evidence="1" id="KW-0175">Coiled coil</keyword>
<dbReference type="Proteomes" id="UP001194696">
    <property type="component" value="Unassembled WGS sequence"/>
</dbReference>
<feature type="region of interest" description="Disordered" evidence="2">
    <location>
        <begin position="196"/>
        <end position="250"/>
    </location>
</feature>
<name>A0ABQ7JQ10_9FUNG</name>
<evidence type="ECO:0000256" key="3">
    <source>
        <dbReference type="SAM" id="Phobius"/>
    </source>
</evidence>
<feature type="compositionally biased region" description="Acidic residues" evidence="2">
    <location>
        <begin position="210"/>
        <end position="237"/>
    </location>
</feature>
<organism evidence="4 5">
    <name type="scientific">Linnemannia gamsii</name>
    <dbReference type="NCBI Taxonomy" id="64522"/>
    <lineage>
        <taxon>Eukaryota</taxon>
        <taxon>Fungi</taxon>
        <taxon>Fungi incertae sedis</taxon>
        <taxon>Mucoromycota</taxon>
        <taxon>Mortierellomycotina</taxon>
        <taxon>Mortierellomycetes</taxon>
        <taxon>Mortierellales</taxon>
        <taxon>Mortierellaceae</taxon>
        <taxon>Linnemannia</taxon>
    </lineage>
</organism>
<keyword evidence="3" id="KW-0472">Membrane</keyword>
<sequence>MVLWSSGNGGRGRILSSKRILLSGSLLLLVLFYYVVLPGPQAGSLDARTVLQTESAFHKYKKGNALADDTEIVMPLPVREDGSLKKKGNGAEALPKLDSVVERVKLDRRLPVTDNLRGGVEASRVSDVSIADCGQDSDASDPTCMASSSTTAKNVGNKLVDTGMDALVDRDPLAGGTYEDALLGSKREELEVMEDDERNAIDVMNPVTIVEDETTSNDDEWSDEKEAESIQEEDDDQGSEKEDGTSEDELLDQFEKSETFSKLEVEAKARVEEVEEVLEEAIEELSEERMDQILDETEEEILDRIEEAKEESGGVLTDEMVRKIEEEVVAEEEASLDENQHRYAGALFHGDGDEGSEDEEGEEVLYEIVESELVESEIEVEYKKEDLLGQAGSGETMSDEE</sequence>
<keyword evidence="3" id="KW-1133">Transmembrane helix</keyword>
<reference evidence="4 5" key="1">
    <citation type="journal article" date="2020" name="Fungal Divers.">
        <title>Resolving the Mortierellaceae phylogeny through synthesis of multi-gene phylogenetics and phylogenomics.</title>
        <authorList>
            <person name="Vandepol N."/>
            <person name="Liber J."/>
            <person name="Desiro A."/>
            <person name="Na H."/>
            <person name="Kennedy M."/>
            <person name="Barry K."/>
            <person name="Grigoriev I.V."/>
            <person name="Miller A.N."/>
            <person name="O'Donnell K."/>
            <person name="Stajich J.E."/>
            <person name="Bonito G."/>
        </authorList>
    </citation>
    <scope>NUCLEOTIDE SEQUENCE [LARGE SCALE GENOMIC DNA]</scope>
    <source>
        <strain evidence="4 5">AD045</strain>
    </source>
</reference>